<evidence type="ECO:0000313" key="2">
    <source>
        <dbReference type="Proteomes" id="UP000003781"/>
    </source>
</evidence>
<keyword evidence="2" id="KW-1185">Reference proteome</keyword>
<dbReference type="RefSeq" id="WP_008273929.1">
    <property type="nucleotide sequence ID" value="NZ_AAXW01000004.1"/>
</dbReference>
<dbReference type="Proteomes" id="UP000003781">
    <property type="component" value="Unassembled WGS sequence"/>
</dbReference>
<name>A3IKR6_9CHRO</name>
<comment type="caution">
    <text evidence="1">The sequence shown here is derived from an EMBL/GenBank/DDBJ whole genome shotgun (WGS) entry which is preliminary data.</text>
</comment>
<evidence type="ECO:0000313" key="1">
    <source>
        <dbReference type="EMBL" id="EAZ92785.1"/>
    </source>
</evidence>
<reference evidence="1 2" key="1">
    <citation type="submission" date="2007-03" db="EMBL/GenBank/DDBJ databases">
        <authorList>
            <person name="Stal L."/>
            <person name="Ferriera S."/>
            <person name="Johnson J."/>
            <person name="Kravitz S."/>
            <person name="Beeson K."/>
            <person name="Sutton G."/>
            <person name="Rogers Y.-H."/>
            <person name="Friedman R."/>
            <person name="Frazier M."/>
            <person name="Venter J.C."/>
        </authorList>
    </citation>
    <scope>NUCLEOTIDE SEQUENCE [LARGE SCALE GENOMIC DNA]</scope>
    <source>
        <strain evidence="1 2">CCY0110</strain>
    </source>
</reference>
<proteinExistence type="predicted"/>
<dbReference type="EMBL" id="AAXW01000004">
    <property type="protein sequence ID" value="EAZ92785.1"/>
    <property type="molecule type" value="Genomic_DNA"/>
</dbReference>
<dbReference type="AlphaFoldDB" id="A3IKR6"/>
<organism evidence="1 2">
    <name type="scientific">Crocosphaera chwakensis CCY0110</name>
    <dbReference type="NCBI Taxonomy" id="391612"/>
    <lineage>
        <taxon>Bacteria</taxon>
        <taxon>Bacillati</taxon>
        <taxon>Cyanobacteriota</taxon>
        <taxon>Cyanophyceae</taxon>
        <taxon>Oscillatoriophycideae</taxon>
        <taxon>Chroococcales</taxon>
        <taxon>Aphanothecaceae</taxon>
        <taxon>Crocosphaera</taxon>
        <taxon>Crocosphaera chwakensis</taxon>
    </lineage>
</organism>
<accession>A3IKR6</accession>
<gene>
    <name evidence="1" type="ORF">CY0110_21852</name>
</gene>
<sequence>MSSVKINELNNSDTYIYAINCEEIKQITGGIIFSKISLTLYSGGEDGKVIHIK</sequence>
<protein>
    <submittedName>
        <fullName evidence="1">Uncharacterized protein</fullName>
    </submittedName>
</protein>